<dbReference type="PANTHER" id="PTHR15741:SF27">
    <property type="entry name" value="TRANSCRIPTION FACTOR AP-4"/>
    <property type="match status" value="1"/>
</dbReference>
<keyword evidence="3" id="KW-0238">DNA-binding</keyword>
<comment type="subcellular location">
    <subcellularLocation>
        <location evidence="1">Nucleus</location>
    </subcellularLocation>
</comment>
<dbReference type="PANTHER" id="PTHR15741">
    <property type="entry name" value="BASIC HELIX-LOOP-HELIX ZIP TRANSCRIPTION FACTOR"/>
    <property type="match status" value="1"/>
</dbReference>
<feature type="domain" description="BHLH" evidence="7">
    <location>
        <begin position="219"/>
        <end position="270"/>
    </location>
</feature>
<dbReference type="InterPro" id="IPR052207">
    <property type="entry name" value="Max-like/E-box_TFs"/>
</dbReference>
<feature type="region of interest" description="Disordered" evidence="6">
    <location>
        <begin position="1"/>
        <end position="50"/>
    </location>
</feature>
<dbReference type="GO" id="GO:0000978">
    <property type="term" value="F:RNA polymerase II cis-regulatory region sequence-specific DNA binding"/>
    <property type="evidence" value="ECO:0007669"/>
    <property type="project" value="TreeGrafter"/>
</dbReference>
<dbReference type="Pfam" id="PF00010">
    <property type="entry name" value="HLH"/>
    <property type="match status" value="1"/>
</dbReference>
<feature type="compositionally biased region" description="Polar residues" evidence="6">
    <location>
        <begin position="16"/>
        <end position="33"/>
    </location>
</feature>
<dbReference type="GO" id="GO:0000981">
    <property type="term" value="F:DNA-binding transcription factor activity, RNA polymerase II-specific"/>
    <property type="evidence" value="ECO:0007669"/>
    <property type="project" value="TreeGrafter"/>
</dbReference>
<dbReference type="PROSITE" id="PS50888">
    <property type="entry name" value="BHLH"/>
    <property type="match status" value="1"/>
</dbReference>
<proteinExistence type="predicted"/>
<keyword evidence="4" id="KW-0804">Transcription</keyword>
<evidence type="ECO:0000256" key="1">
    <source>
        <dbReference type="ARBA" id="ARBA00004123"/>
    </source>
</evidence>
<protein>
    <recommendedName>
        <fullName evidence="7">BHLH domain-containing protein</fullName>
    </recommendedName>
</protein>
<dbReference type="GO" id="GO:0005634">
    <property type="term" value="C:nucleus"/>
    <property type="evidence" value="ECO:0007669"/>
    <property type="project" value="UniProtKB-SubCell"/>
</dbReference>
<evidence type="ECO:0000256" key="4">
    <source>
        <dbReference type="ARBA" id="ARBA00023163"/>
    </source>
</evidence>
<dbReference type="AlphaFoldDB" id="A0AAJ0CMP8"/>
<dbReference type="SMART" id="SM00353">
    <property type="entry name" value="HLH"/>
    <property type="match status" value="1"/>
</dbReference>
<accession>A0AAJ0CMP8</accession>
<dbReference type="InterPro" id="IPR011598">
    <property type="entry name" value="bHLH_dom"/>
</dbReference>
<evidence type="ECO:0000256" key="5">
    <source>
        <dbReference type="ARBA" id="ARBA00023242"/>
    </source>
</evidence>
<keyword evidence="2" id="KW-0805">Transcription regulation</keyword>
<keyword evidence="5" id="KW-0539">Nucleus</keyword>
<evidence type="ECO:0000313" key="8">
    <source>
        <dbReference type="EMBL" id="KAK2594412.1"/>
    </source>
</evidence>
<dbReference type="EMBL" id="JASWJB010000169">
    <property type="protein sequence ID" value="KAK2594412.1"/>
    <property type="molecule type" value="Genomic_DNA"/>
</dbReference>
<organism evidence="8 9">
    <name type="scientific">Conoideocrella luteorostrata</name>
    <dbReference type="NCBI Taxonomy" id="1105319"/>
    <lineage>
        <taxon>Eukaryota</taxon>
        <taxon>Fungi</taxon>
        <taxon>Dikarya</taxon>
        <taxon>Ascomycota</taxon>
        <taxon>Pezizomycotina</taxon>
        <taxon>Sordariomycetes</taxon>
        <taxon>Hypocreomycetidae</taxon>
        <taxon>Hypocreales</taxon>
        <taxon>Clavicipitaceae</taxon>
        <taxon>Conoideocrella</taxon>
    </lineage>
</organism>
<evidence type="ECO:0000259" key="7">
    <source>
        <dbReference type="PROSITE" id="PS50888"/>
    </source>
</evidence>
<keyword evidence="9" id="KW-1185">Reference proteome</keyword>
<evidence type="ECO:0000256" key="2">
    <source>
        <dbReference type="ARBA" id="ARBA00023015"/>
    </source>
</evidence>
<gene>
    <name evidence="8" type="ORF">QQS21_007866</name>
</gene>
<dbReference type="Proteomes" id="UP001251528">
    <property type="component" value="Unassembled WGS sequence"/>
</dbReference>
<reference evidence="8" key="1">
    <citation type="submission" date="2023-06" db="EMBL/GenBank/DDBJ databases">
        <title>Conoideocrella luteorostrata (Hypocreales: Clavicipitaceae), a potential biocontrol fungus for elongate hemlock scale in United States Christmas tree production areas.</title>
        <authorList>
            <person name="Barrett H."/>
            <person name="Lovett B."/>
            <person name="Macias A.M."/>
            <person name="Stajich J.E."/>
            <person name="Kasson M.T."/>
        </authorList>
    </citation>
    <scope>NUCLEOTIDE SEQUENCE</scope>
    <source>
        <strain evidence="8">ARSEF 14590</strain>
    </source>
</reference>
<evidence type="ECO:0000256" key="6">
    <source>
        <dbReference type="SAM" id="MobiDB-lite"/>
    </source>
</evidence>
<comment type="caution">
    <text evidence="8">The sequence shown here is derived from an EMBL/GenBank/DDBJ whole genome shotgun (WGS) entry which is preliminary data.</text>
</comment>
<dbReference type="SUPFAM" id="SSF47459">
    <property type="entry name" value="HLH, helix-loop-helix DNA-binding domain"/>
    <property type="match status" value="1"/>
</dbReference>
<dbReference type="GO" id="GO:0046983">
    <property type="term" value="F:protein dimerization activity"/>
    <property type="evidence" value="ECO:0007669"/>
    <property type="project" value="InterPro"/>
</dbReference>
<evidence type="ECO:0000256" key="3">
    <source>
        <dbReference type="ARBA" id="ARBA00023125"/>
    </source>
</evidence>
<sequence>MALNHEFSVAPHYDPNQGSFSGSSNYQGGSNTRLMPPPTTISARTRPPHFDSRIFDSRSCGDLYSINESQCVPRISPKERPSPINSSYFSVQPKRQSPILASRGTGTLSDDFQEVTYQNMQSFMQDVARHSSIVDDNNSTTRWCWGIMAQGPHSSTSSYVRSVSNDGTSQDIPQAYSHLSQTSKEPFMEAIPPNLPASSSHFRYQRFSKLRPARKTAEQRKKSHILQERERRASMKKSFDELIALIPNLGQRDVAKSTILAKAADWLGSLENQIKLLRDHLDSIESLHTHMNFA</sequence>
<dbReference type="InterPro" id="IPR036638">
    <property type="entry name" value="HLH_DNA-bd_sf"/>
</dbReference>
<dbReference type="Gene3D" id="4.10.280.10">
    <property type="entry name" value="Helix-loop-helix DNA-binding domain"/>
    <property type="match status" value="1"/>
</dbReference>
<name>A0AAJ0CMP8_9HYPO</name>
<evidence type="ECO:0000313" key="9">
    <source>
        <dbReference type="Proteomes" id="UP001251528"/>
    </source>
</evidence>